<keyword evidence="6 7" id="KW-0067">ATP-binding</keyword>
<evidence type="ECO:0000313" key="10">
    <source>
        <dbReference type="Proteomes" id="UP000178114"/>
    </source>
</evidence>
<keyword evidence="3 8" id="KW-0808">Transferase</keyword>
<proteinExistence type="inferred from homology"/>
<dbReference type="InterPro" id="IPR015911">
    <property type="entry name" value="Phosphoglycerate_kinase_CS"/>
</dbReference>
<comment type="caution">
    <text evidence="9">The sequence shown here is derived from an EMBL/GenBank/DDBJ whole genome shotgun (WGS) entry which is preliminary data.</text>
</comment>
<evidence type="ECO:0000256" key="3">
    <source>
        <dbReference type="ARBA" id="ARBA00022679"/>
    </source>
</evidence>
<dbReference type="STRING" id="1798351.A2930_02255"/>
<dbReference type="Proteomes" id="UP000178114">
    <property type="component" value="Unassembled WGS sequence"/>
</dbReference>
<dbReference type="GO" id="GO:0006096">
    <property type="term" value="P:glycolytic process"/>
    <property type="evidence" value="ECO:0007669"/>
    <property type="project" value="InterPro"/>
</dbReference>
<evidence type="ECO:0000313" key="9">
    <source>
        <dbReference type="EMBL" id="OGF81262.1"/>
    </source>
</evidence>
<evidence type="ECO:0000256" key="4">
    <source>
        <dbReference type="ARBA" id="ARBA00022741"/>
    </source>
</evidence>
<dbReference type="PANTHER" id="PTHR11406">
    <property type="entry name" value="PHOSPHOGLYCERATE KINASE"/>
    <property type="match status" value="1"/>
</dbReference>
<feature type="binding site" evidence="7">
    <location>
        <position position="183"/>
    </location>
    <ligand>
        <name>ATP</name>
        <dbReference type="ChEBI" id="CHEBI:30616"/>
    </ligand>
</feature>
<dbReference type="SUPFAM" id="SSF53748">
    <property type="entry name" value="Phosphoglycerate kinase"/>
    <property type="match status" value="1"/>
</dbReference>
<feature type="binding site" evidence="7">
    <location>
        <begin position="319"/>
        <end position="322"/>
    </location>
    <ligand>
        <name>ATP</name>
        <dbReference type="ChEBI" id="CHEBI:30616"/>
    </ligand>
</feature>
<evidence type="ECO:0000256" key="6">
    <source>
        <dbReference type="ARBA" id="ARBA00022840"/>
    </source>
</evidence>
<evidence type="ECO:0000256" key="1">
    <source>
        <dbReference type="ARBA" id="ARBA00000642"/>
    </source>
</evidence>
<dbReference type="PRINTS" id="PR00477">
    <property type="entry name" value="PHGLYCKINASE"/>
</dbReference>
<dbReference type="EMBL" id="MFID01000014">
    <property type="protein sequence ID" value="OGF81262.1"/>
    <property type="molecule type" value="Genomic_DNA"/>
</dbReference>
<dbReference type="EC" id="2.7.2.3" evidence="2 8"/>
<dbReference type="Gene3D" id="3.40.50.1260">
    <property type="entry name" value="Phosphoglycerate kinase, N-terminal domain"/>
    <property type="match status" value="2"/>
</dbReference>
<dbReference type="InterPro" id="IPR001576">
    <property type="entry name" value="Phosphoglycerate_kinase"/>
</dbReference>
<keyword evidence="5 8" id="KW-0418">Kinase</keyword>
<dbReference type="AlphaFoldDB" id="A0A1F5X040"/>
<evidence type="ECO:0000256" key="7">
    <source>
        <dbReference type="PIRSR" id="PIRSR000724-2"/>
    </source>
</evidence>
<dbReference type="InterPro" id="IPR036043">
    <property type="entry name" value="Phosphoglycerate_kinase_sf"/>
</dbReference>
<dbReference type="GO" id="GO:0043531">
    <property type="term" value="F:ADP binding"/>
    <property type="evidence" value="ECO:0007669"/>
    <property type="project" value="TreeGrafter"/>
</dbReference>
<name>A0A1F5X040_9BACT</name>
<dbReference type="GO" id="GO:0005829">
    <property type="term" value="C:cytosol"/>
    <property type="evidence" value="ECO:0007669"/>
    <property type="project" value="TreeGrafter"/>
</dbReference>
<comment type="similarity">
    <text evidence="8">Belongs to the phosphoglycerate kinase family.</text>
</comment>
<evidence type="ECO:0000256" key="5">
    <source>
        <dbReference type="ARBA" id="ARBA00022777"/>
    </source>
</evidence>
<organism evidence="9 10">
    <name type="scientific">Candidatus Giovannonibacteria bacterium RIFCSPLOWO2_01_FULL_45_34</name>
    <dbReference type="NCBI Taxonomy" id="1798351"/>
    <lineage>
        <taxon>Bacteria</taxon>
        <taxon>Candidatus Giovannoniibacteriota</taxon>
    </lineage>
</organism>
<protein>
    <recommendedName>
        <fullName evidence="2 8">Phosphoglycerate kinase</fullName>
        <ecNumber evidence="2 8">2.7.2.3</ecNumber>
    </recommendedName>
</protein>
<dbReference type="PIRSF" id="PIRSF000724">
    <property type="entry name" value="Pgk"/>
    <property type="match status" value="1"/>
</dbReference>
<dbReference type="PROSITE" id="PS00111">
    <property type="entry name" value="PGLYCERATE_KINASE"/>
    <property type="match status" value="1"/>
</dbReference>
<evidence type="ECO:0000256" key="8">
    <source>
        <dbReference type="RuleBase" id="RU000532"/>
    </source>
</evidence>
<comment type="catalytic activity">
    <reaction evidence="1 8">
        <text>(2R)-3-phosphoglycerate + ATP = (2R)-3-phospho-glyceroyl phosphate + ADP</text>
        <dbReference type="Rhea" id="RHEA:14801"/>
        <dbReference type="ChEBI" id="CHEBI:30616"/>
        <dbReference type="ChEBI" id="CHEBI:57604"/>
        <dbReference type="ChEBI" id="CHEBI:58272"/>
        <dbReference type="ChEBI" id="CHEBI:456216"/>
        <dbReference type="EC" id="2.7.2.3"/>
    </reaction>
</comment>
<feature type="binding site" evidence="7">
    <location>
        <position position="294"/>
    </location>
    <ligand>
        <name>ATP</name>
        <dbReference type="ChEBI" id="CHEBI:30616"/>
    </ligand>
</feature>
<dbReference type="Pfam" id="PF00162">
    <property type="entry name" value="PGK"/>
    <property type="match status" value="1"/>
</dbReference>
<evidence type="ECO:0000256" key="2">
    <source>
        <dbReference type="ARBA" id="ARBA00013061"/>
    </source>
</evidence>
<gene>
    <name evidence="9" type="ORF">A2930_02255</name>
</gene>
<sequence length="363" mass="40530">MNLKNKRVILRVDFNVPIARGKISDDFRIRSAVPSIRYYLRKGVKVLLITHLETDDKSPHLGIIAKYLERALKTKIRFIKGKVAEHTEDFPESILLFDNIRLNSGEKKNDKRFAKKLSQWGDYYVNEAFSASHREHASIVSLPRFLPHEAGPLFKKEVAELSRVFKPGHPFLFVLAGKKFGTKEPLVSRFLKSSDAIFIGGALGNTFLELRGIPVGASKTENIKIPEKILWNSKILLPEDAIVYRSGKKKTVLLNEIEKNDLIYDAGPKTLKVLSGLAKNAKFVLVNGTLGFCEKGFSFGTRKLAQELGRSKAYKLVGGGDTVAAVRRMKLEKNFDFISTGGGAMLEFLAKGTLPGIEALKKK</sequence>
<dbReference type="InterPro" id="IPR015824">
    <property type="entry name" value="Phosphoglycerate_kinase_N"/>
</dbReference>
<accession>A0A1F5X040</accession>
<dbReference type="GO" id="GO:0004618">
    <property type="term" value="F:phosphoglycerate kinase activity"/>
    <property type="evidence" value="ECO:0007669"/>
    <property type="project" value="UniProtKB-EC"/>
</dbReference>
<dbReference type="GO" id="GO:0005524">
    <property type="term" value="F:ATP binding"/>
    <property type="evidence" value="ECO:0007669"/>
    <property type="project" value="UniProtKB-KW"/>
</dbReference>
<reference evidence="9 10" key="1">
    <citation type="journal article" date="2016" name="Nat. Commun.">
        <title>Thousands of microbial genomes shed light on interconnected biogeochemical processes in an aquifer system.</title>
        <authorList>
            <person name="Anantharaman K."/>
            <person name="Brown C.T."/>
            <person name="Hug L.A."/>
            <person name="Sharon I."/>
            <person name="Castelle C.J."/>
            <person name="Probst A.J."/>
            <person name="Thomas B.C."/>
            <person name="Singh A."/>
            <person name="Wilkins M.J."/>
            <person name="Karaoz U."/>
            <person name="Brodie E.L."/>
            <person name="Williams K.H."/>
            <person name="Hubbard S.S."/>
            <person name="Banfield J.F."/>
        </authorList>
    </citation>
    <scope>NUCLEOTIDE SEQUENCE [LARGE SCALE GENOMIC DNA]</scope>
</reference>
<dbReference type="PANTHER" id="PTHR11406:SF23">
    <property type="entry name" value="PHOSPHOGLYCERATE KINASE 1, CHLOROPLASTIC-RELATED"/>
    <property type="match status" value="1"/>
</dbReference>
<keyword evidence="4" id="KW-0547">Nucleotide-binding</keyword>
<dbReference type="GO" id="GO:0006094">
    <property type="term" value="P:gluconeogenesis"/>
    <property type="evidence" value="ECO:0007669"/>
    <property type="project" value="TreeGrafter"/>
</dbReference>